<dbReference type="OrthoDB" id="9991317at2759"/>
<dbReference type="Pfam" id="PF12770">
    <property type="entry name" value="CHAT"/>
    <property type="match status" value="1"/>
</dbReference>
<dbReference type="GeneID" id="6085626"/>
<feature type="region of interest" description="Disordered" evidence="1">
    <location>
        <begin position="126"/>
        <end position="157"/>
    </location>
</feature>
<dbReference type="Gene3D" id="1.25.40.10">
    <property type="entry name" value="Tetratricopeptide repeat domain"/>
    <property type="match status" value="1"/>
</dbReference>
<organism evidence="4">
    <name type="scientific">Laccaria bicolor (strain S238N-H82 / ATCC MYA-4686)</name>
    <name type="common">Bicoloured deceiver</name>
    <name type="synonym">Laccaria laccata var. bicolor</name>
    <dbReference type="NCBI Taxonomy" id="486041"/>
    <lineage>
        <taxon>Eukaryota</taxon>
        <taxon>Fungi</taxon>
        <taxon>Dikarya</taxon>
        <taxon>Basidiomycota</taxon>
        <taxon>Agaricomycotina</taxon>
        <taxon>Agaricomycetes</taxon>
        <taxon>Agaricomycetidae</taxon>
        <taxon>Agaricales</taxon>
        <taxon>Agaricineae</taxon>
        <taxon>Hydnangiaceae</taxon>
        <taxon>Laccaria</taxon>
    </lineage>
</organism>
<evidence type="ECO:0000256" key="1">
    <source>
        <dbReference type="SAM" id="MobiDB-lite"/>
    </source>
</evidence>
<evidence type="ECO:0000313" key="3">
    <source>
        <dbReference type="EMBL" id="EDQ99373.1"/>
    </source>
</evidence>
<dbReference type="InterPro" id="IPR011990">
    <property type="entry name" value="TPR-like_helical_dom_sf"/>
</dbReference>
<feature type="region of interest" description="Disordered" evidence="1">
    <location>
        <begin position="481"/>
        <end position="502"/>
    </location>
</feature>
<dbReference type="EMBL" id="DS547165">
    <property type="protein sequence ID" value="EDQ99373.1"/>
    <property type="molecule type" value="Genomic_DNA"/>
</dbReference>
<dbReference type="PANTHER" id="PTHR10098">
    <property type="entry name" value="RAPSYN-RELATED"/>
    <property type="match status" value="1"/>
</dbReference>
<feature type="region of interest" description="Disordered" evidence="1">
    <location>
        <begin position="34"/>
        <end position="58"/>
    </location>
</feature>
<dbReference type="AlphaFoldDB" id="B0E168"/>
<proteinExistence type="predicted"/>
<dbReference type="KEGG" id="lbc:LACBIDRAFT_335047"/>
<feature type="compositionally biased region" description="Polar residues" evidence="1">
    <location>
        <begin position="40"/>
        <end position="49"/>
    </location>
</feature>
<gene>
    <name evidence="3" type="ORF">LACBIDRAFT_335047</name>
</gene>
<evidence type="ECO:0000259" key="2">
    <source>
        <dbReference type="Pfam" id="PF12770"/>
    </source>
</evidence>
<reference evidence="3 4" key="1">
    <citation type="journal article" date="2008" name="Nature">
        <title>The genome of Laccaria bicolor provides insights into mycorrhizal symbiosis.</title>
        <authorList>
            <person name="Martin F."/>
            <person name="Aerts A."/>
            <person name="Ahren D."/>
            <person name="Brun A."/>
            <person name="Danchin E.G.J."/>
            <person name="Duchaussoy F."/>
            <person name="Gibon J."/>
            <person name="Kohler A."/>
            <person name="Lindquist E."/>
            <person name="Pereda V."/>
            <person name="Salamov A."/>
            <person name="Shapiro H.J."/>
            <person name="Wuyts J."/>
            <person name="Blaudez D."/>
            <person name="Buee M."/>
            <person name="Brokstein P."/>
            <person name="Canbaeck B."/>
            <person name="Cohen D."/>
            <person name="Courty P.E."/>
            <person name="Coutinho P.M."/>
            <person name="Delaruelle C."/>
            <person name="Detter J.C."/>
            <person name="Deveau A."/>
            <person name="DiFazio S."/>
            <person name="Duplessis S."/>
            <person name="Fraissinet-Tachet L."/>
            <person name="Lucic E."/>
            <person name="Frey-Klett P."/>
            <person name="Fourrey C."/>
            <person name="Feussner I."/>
            <person name="Gay G."/>
            <person name="Grimwood J."/>
            <person name="Hoegger P.J."/>
            <person name="Jain P."/>
            <person name="Kilaru S."/>
            <person name="Labbe J."/>
            <person name="Lin Y.C."/>
            <person name="Legue V."/>
            <person name="Le Tacon F."/>
            <person name="Marmeisse R."/>
            <person name="Melayah D."/>
            <person name="Montanini B."/>
            <person name="Muratet M."/>
            <person name="Nehls U."/>
            <person name="Niculita-Hirzel H."/>
            <person name="Oudot-Le Secq M.P."/>
            <person name="Peter M."/>
            <person name="Quesneville H."/>
            <person name="Rajashekar B."/>
            <person name="Reich M."/>
            <person name="Rouhier N."/>
            <person name="Schmutz J."/>
            <person name="Yin T."/>
            <person name="Chalot M."/>
            <person name="Henrissat B."/>
            <person name="Kuees U."/>
            <person name="Lucas S."/>
            <person name="Van de Peer Y."/>
            <person name="Podila G.K."/>
            <person name="Polle A."/>
            <person name="Pukkila P.J."/>
            <person name="Richardson P.M."/>
            <person name="Rouze P."/>
            <person name="Sanders I.R."/>
            <person name="Stajich J.E."/>
            <person name="Tunlid A."/>
            <person name="Tuskan G."/>
            <person name="Grigoriev I.V."/>
        </authorList>
    </citation>
    <scope>NUCLEOTIDE SEQUENCE [LARGE SCALE GENOMIC DNA]</scope>
    <source>
        <strain evidence="4">S238N-H82 / ATCC MYA-4686</strain>
    </source>
</reference>
<dbReference type="InParanoid" id="B0E168"/>
<sequence length="920" mass="101918">MYIVSRESESVTPHPLNLFVLGGHGRLETNANMESDIRPNASQRMTSPSLDDGPSTERGEVDMNCLRQQPQIQASVNITPGVTDSVLVSERSEINQSSPIEGDGLELNPTFAVREVKMAALNEEMTSGEKVGGQTTPELHEDPPTYPTNRGKPYRSRSNFISNMSDLSVAISSKQQAIQEEHTTTATELDDLGDLYFERWQRTGNKADISLAIFCLEKAVNLAPEDLDMPVELNTLGRYYTSRFDCTGNVADISEAIAFIKKCIQITEKGDCEMHKWLDNLGSSYNSRFRKTRNMDDISEAILLREKAIQLTPNGYPGITVTHYNLACTYDERFQLLGHQSDLDKAVSNYSMAITRSSGIPSFKLLANKRLAKISEELYPLQSINAYSTAIRLASHLAGLHETIEMRLSNLQHISDVSTMAAACAFKLGKFDLALEWLEQGRCVVWGQLNDLRTPIDVLRNKHPDLADNIVRVSNGLEMSGSGYPEDANLTTDSTADKTNPREHHSKLAKEWDQLLAKVRALPDFENFIQPLSYSVISEHLPKSGPVILINVHGDRCDALALVPGTNRPIHIPLPEFTHKKSVALRDHLRADLLASGTRMREAEPSTRGMRPFLKRSVGLGEILHQLNLYPIQSVYGGIYSGPGTGFGSKLSDFAISSYTPTIRVLFDRVKTGLVPTDNKKSGLLMISQPDTPGLPSIPKTTEEMKVIRTLTKECIPRVCCLEGTAATVDRTSIEMEAFSSVHFACHARQNTAQPLKSGFSLHDGRLELSSIIQKRLVGVDLAFLSACQTSTGDERLSEEAVHLAAGMLAAGYRGVVATMWSIKDRYAPEFAQDFYKNLIEGEDSFSGERAAHAIHHAAQNLRQKLALEKSDIEHSLLVWVPYVHFDTLARRSSISSSSSSHVLCRMSENLGWMLRFVLG</sequence>
<dbReference type="RefSeq" id="XP_001889924.1">
    <property type="nucleotide sequence ID" value="XM_001889889.1"/>
</dbReference>
<dbReference type="PANTHER" id="PTHR10098:SF108">
    <property type="entry name" value="TETRATRICOPEPTIDE REPEAT PROTEIN 28"/>
    <property type="match status" value="1"/>
</dbReference>
<dbReference type="STRING" id="486041.B0E168"/>
<name>B0E168_LACBS</name>
<evidence type="ECO:0000313" key="4">
    <source>
        <dbReference type="Proteomes" id="UP000001194"/>
    </source>
</evidence>
<dbReference type="SUPFAM" id="SSF48452">
    <property type="entry name" value="TPR-like"/>
    <property type="match status" value="1"/>
</dbReference>
<keyword evidence="4" id="KW-1185">Reference proteome</keyword>
<accession>B0E168</accession>
<protein>
    <submittedName>
        <fullName evidence="3">Predicted protein</fullName>
    </submittedName>
</protein>
<feature type="domain" description="CHAT" evidence="2">
    <location>
        <begin position="656"/>
        <end position="885"/>
    </location>
</feature>
<dbReference type="Proteomes" id="UP000001194">
    <property type="component" value="Unassembled WGS sequence"/>
</dbReference>
<dbReference type="HOGENOM" id="CLU_001305_0_1_1"/>
<dbReference type="InterPro" id="IPR024983">
    <property type="entry name" value="CHAT_dom"/>
</dbReference>